<dbReference type="Proteomes" id="UP001596455">
    <property type="component" value="Unassembled WGS sequence"/>
</dbReference>
<dbReference type="Gene3D" id="2.40.400.10">
    <property type="entry name" value="Acetoacetate decarboxylase-like"/>
    <property type="match status" value="1"/>
</dbReference>
<dbReference type="Pfam" id="PF09844">
    <property type="entry name" value="DUF2071"/>
    <property type="match status" value="1"/>
</dbReference>
<dbReference type="RefSeq" id="WP_382390309.1">
    <property type="nucleotide sequence ID" value="NZ_JBHTCQ010000001.1"/>
</dbReference>
<keyword evidence="2" id="KW-1185">Reference proteome</keyword>
<proteinExistence type="predicted"/>
<dbReference type="PANTHER" id="PTHR39186">
    <property type="entry name" value="DUF2071 FAMILY PROTEIN"/>
    <property type="match status" value="1"/>
</dbReference>
<reference evidence="2" key="1">
    <citation type="journal article" date="2019" name="Int. J. Syst. Evol. Microbiol.">
        <title>The Global Catalogue of Microorganisms (GCM) 10K type strain sequencing project: providing services to taxonomists for standard genome sequencing and annotation.</title>
        <authorList>
            <consortium name="The Broad Institute Genomics Platform"/>
            <consortium name="The Broad Institute Genome Sequencing Center for Infectious Disease"/>
            <person name="Wu L."/>
            <person name="Ma J."/>
        </authorList>
    </citation>
    <scope>NUCLEOTIDE SEQUENCE [LARGE SCALE GENOMIC DNA]</scope>
    <source>
        <strain evidence="2">JCM 1490</strain>
    </source>
</reference>
<evidence type="ECO:0000313" key="1">
    <source>
        <dbReference type="EMBL" id="MFC7403649.1"/>
    </source>
</evidence>
<dbReference type="EMBL" id="JBHTCQ010000001">
    <property type="protein sequence ID" value="MFC7403649.1"/>
    <property type="molecule type" value="Genomic_DNA"/>
</dbReference>
<dbReference type="InterPro" id="IPR018644">
    <property type="entry name" value="DUF2071"/>
</dbReference>
<dbReference type="PANTHER" id="PTHR39186:SF1">
    <property type="entry name" value="DUF2071 DOMAIN-CONTAINING PROTEIN"/>
    <property type="match status" value="1"/>
</dbReference>
<dbReference type="SUPFAM" id="SSF160104">
    <property type="entry name" value="Acetoacetate decarboxylase-like"/>
    <property type="match status" value="1"/>
</dbReference>
<accession>A0ABW2Q3W9</accession>
<protein>
    <submittedName>
        <fullName evidence="1">YqjF family protein</fullName>
    </submittedName>
</protein>
<name>A0ABW2Q3W9_9MICO</name>
<gene>
    <name evidence="1" type="ORF">ACFQQL_00905</name>
</gene>
<organism evidence="1 2">
    <name type="scientific">Georgenia alba</name>
    <dbReference type="NCBI Taxonomy" id="2233858"/>
    <lineage>
        <taxon>Bacteria</taxon>
        <taxon>Bacillati</taxon>
        <taxon>Actinomycetota</taxon>
        <taxon>Actinomycetes</taxon>
        <taxon>Micrococcales</taxon>
        <taxon>Bogoriellaceae</taxon>
        <taxon>Georgenia</taxon>
    </lineage>
</organism>
<evidence type="ECO:0000313" key="2">
    <source>
        <dbReference type="Proteomes" id="UP001596455"/>
    </source>
</evidence>
<sequence>MSGRRPDRPVRAAVSHQRWDHVVFLHWPVAPPVLSPLLPPGLVLDVVEGAAWVTVTPLRMQVRPAFGPAVPHLSHFPEVNVRTYVRAPDGSDGLWFLSLECPRLPVVAALRAVGLPYRFAQPRILAGTDRVRVLSHRGRGAAGMRADVTLGAPLSPDPLTDFLTGRWAAYTRRLGRLWRVGVEHEPWPLRRAQARVDVGALLAADGLPGVGGDPLVHYSPGVRARIGLPSPAG</sequence>
<dbReference type="InterPro" id="IPR023375">
    <property type="entry name" value="ADC_dom_sf"/>
</dbReference>
<comment type="caution">
    <text evidence="1">The sequence shown here is derived from an EMBL/GenBank/DDBJ whole genome shotgun (WGS) entry which is preliminary data.</text>
</comment>